<reference evidence="2 3" key="1">
    <citation type="journal article" date="2015" name="Genome Announc.">
        <title>Draft Genome Sequence and Gene Annotation of the Entomopathogenic Fungus Verticillium hemipterigenum.</title>
        <authorList>
            <person name="Horn F."/>
            <person name="Habel A."/>
            <person name="Scharf D.H."/>
            <person name="Dworschak J."/>
            <person name="Brakhage A.A."/>
            <person name="Guthke R."/>
            <person name="Hertweck C."/>
            <person name="Linde J."/>
        </authorList>
    </citation>
    <scope>NUCLEOTIDE SEQUENCE [LARGE SCALE GENOMIC DNA]</scope>
</reference>
<dbReference type="Pfam" id="PF10521">
    <property type="entry name" value="Tti2"/>
    <property type="match status" value="1"/>
</dbReference>
<proteinExistence type="inferred from homology"/>
<dbReference type="PANTHER" id="PTHR32226:SF2">
    <property type="entry name" value="TELO2-INTERACTING PROTEIN 2"/>
    <property type="match status" value="1"/>
</dbReference>
<dbReference type="EMBL" id="CDHN01000006">
    <property type="protein sequence ID" value="CEJ94246.1"/>
    <property type="molecule type" value="Genomic_DNA"/>
</dbReference>
<dbReference type="InterPro" id="IPR016024">
    <property type="entry name" value="ARM-type_fold"/>
</dbReference>
<dbReference type="STRING" id="1531966.A0A0A1TB45"/>
<dbReference type="GO" id="GO:0005634">
    <property type="term" value="C:nucleus"/>
    <property type="evidence" value="ECO:0007669"/>
    <property type="project" value="TreeGrafter"/>
</dbReference>
<sequence length="381" mass="42504">MSRLPTGPQFTLHHAIATDLLSQQVSQDAAKSIIDKHLDQEVPLATCIEDLLREYFRPLFAGPSNGAPPTIGASQQPGLLWKEQGTLVADQFKRLLALSEAETISKNWPSYVPVLVTLIEDADIRFRQRGLESLSDFLHKCPPRILRSTGVDVVFEKAVFPSLMFLPSITPEAESLTILRPAYAALIQLGELDCDPDDDGKPRRGLLDRLLCEGVLAGYAHANEYIRIVEELVNTLQVIVSKLRVHATKHLQELLELFSNIMTDPLAFMHPPTVIAASKALQATITCCWPRIRESRSLQEQISYIVCHSWINLLDESTLKAEQPAAWNLLNDALVTTAAVLRAVCTDDGAWKALEAMIQDEPEIKSFIDQANAHYEKLRKE</sequence>
<dbReference type="HOGENOM" id="CLU_024466_4_0_1"/>
<keyword evidence="3" id="KW-1185">Reference proteome</keyword>
<dbReference type="Proteomes" id="UP000039046">
    <property type="component" value="Unassembled WGS sequence"/>
</dbReference>
<evidence type="ECO:0000256" key="1">
    <source>
        <dbReference type="ARBA" id="ARBA00034736"/>
    </source>
</evidence>
<evidence type="ECO:0000313" key="2">
    <source>
        <dbReference type="EMBL" id="CEJ94246.1"/>
    </source>
</evidence>
<evidence type="ECO:0000313" key="3">
    <source>
        <dbReference type="Proteomes" id="UP000039046"/>
    </source>
</evidence>
<dbReference type="AlphaFoldDB" id="A0A0A1TB45"/>
<dbReference type="GO" id="GO:0110078">
    <property type="term" value="C:TTT Hsp90 cochaperone complex"/>
    <property type="evidence" value="ECO:0007669"/>
    <property type="project" value="InterPro"/>
</dbReference>
<comment type="similarity">
    <text evidence="1">Belongs to the TTI2 family.</text>
</comment>
<dbReference type="InterPro" id="IPR018870">
    <property type="entry name" value="Tti2"/>
</dbReference>
<dbReference type="OrthoDB" id="6417021at2759"/>
<accession>A0A0A1TB45</accession>
<dbReference type="PANTHER" id="PTHR32226">
    <property type="entry name" value="TELO2-INTERACTING PROTEIN 2"/>
    <property type="match status" value="1"/>
</dbReference>
<dbReference type="GO" id="GO:0005829">
    <property type="term" value="C:cytosol"/>
    <property type="evidence" value="ECO:0007669"/>
    <property type="project" value="TreeGrafter"/>
</dbReference>
<gene>
    <name evidence="2" type="ORF">VHEMI09788</name>
</gene>
<organism evidence="2 3">
    <name type="scientific">[Torrubiella] hemipterigena</name>
    <dbReference type="NCBI Taxonomy" id="1531966"/>
    <lineage>
        <taxon>Eukaryota</taxon>
        <taxon>Fungi</taxon>
        <taxon>Dikarya</taxon>
        <taxon>Ascomycota</taxon>
        <taxon>Pezizomycotina</taxon>
        <taxon>Sordariomycetes</taxon>
        <taxon>Hypocreomycetidae</taxon>
        <taxon>Hypocreales</taxon>
        <taxon>Clavicipitaceae</taxon>
        <taxon>Clavicipitaceae incertae sedis</taxon>
        <taxon>'Torrubiella' clade</taxon>
    </lineage>
</organism>
<protein>
    <submittedName>
        <fullName evidence="2">Uncharacterized protein</fullName>
    </submittedName>
</protein>
<dbReference type="SUPFAM" id="SSF48371">
    <property type="entry name" value="ARM repeat"/>
    <property type="match status" value="1"/>
</dbReference>
<name>A0A0A1TB45_9HYPO</name>